<accession>A0AAD6Y4P3</accession>
<evidence type="ECO:0000256" key="2">
    <source>
        <dbReference type="ARBA" id="ARBA00022741"/>
    </source>
</evidence>
<evidence type="ECO:0000259" key="5">
    <source>
        <dbReference type="PROSITE" id="PS50011"/>
    </source>
</evidence>
<name>A0AAD6Y4P3_9AGAR</name>
<dbReference type="GO" id="GO:0004674">
    <property type="term" value="F:protein serine/threonine kinase activity"/>
    <property type="evidence" value="ECO:0007669"/>
    <property type="project" value="UniProtKB-KW"/>
</dbReference>
<keyword evidence="3 4" id="KW-0067">ATP-binding</keyword>
<protein>
    <submittedName>
        <fullName evidence="6">Kinase-like domain-containing protein</fullName>
    </submittedName>
</protein>
<organism evidence="6 7">
    <name type="scientific">Mycena pura</name>
    <dbReference type="NCBI Taxonomy" id="153505"/>
    <lineage>
        <taxon>Eukaryota</taxon>
        <taxon>Fungi</taxon>
        <taxon>Dikarya</taxon>
        <taxon>Basidiomycota</taxon>
        <taxon>Agaricomycotina</taxon>
        <taxon>Agaricomycetes</taxon>
        <taxon>Agaricomycetidae</taxon>
        <taxon>Agaricales</taxon>
        <taxon>Marasmiineae</taxon>
        <taxon>Mycenaceae</taxon>
        <taxon>Mycena</taxon>
    </lineage>
</organism>
<dbReference type="PANTHER" id="PTHR24055">
    <property type="entry name" value="MITOGEN-ACTIVATED PROTEIN KINASE"/>
    <property type="match status" value="1"/>
</dbReference>
<gene>
    <name evidence="6" type="ORF">GGX14DRAFT_525198</name>
</gene>
<dbReference type="InterPro" id="IPR000719">
    <property type="entry name" value="Prot_kinase_dom"/>
</dbReference>
<comment type="caution">
    <text evidence="6">The sequence shown here is derived from an EMBL/GenBank/DDBJ whole genome shotgun (WGS) entry which is preliminary data.</text>
</comment>
<evidence type="ECO:0000256" key="3">
    <source>
        <dbReference type="ARBA" id="ARBA00022840"/>
    </source>
</evidence>
<dbReference type="Proteomes" id="UP001219525">
    <property type="component" value="Unassembled WGS sequence"/>
</dbReference>
<dbReference type="PROSITE" id="PS00107">
    <property type="entry name" value="PROTEIN_KINASE_ATP"/>
    <property type="match status" value="1"/>
</dbReference>
<dbReference type="EMBL" id="JARJCW010000069">
    <property type="protein sequence ID" value="KAJ7199166.1"/>
    <property type="molecule type" value="Genomic_DNA"/>
</dbReference>
<sequence>MIDPFVFNVVEDMEEGKDYGPGGLFPVKLGDVLGPEGSMPRYRISAKLGHGSYSTVWLARDLVARRTVAVKIVRASEYATSREAAILKRLRSPASDPPAVIQLLDSFTLTSVNGIHHTLVTEPVIPLERLLKLPGIQVNTRSLVRQALEGLAFIHERGIAHGGESPVISNFLSSQPLPDIYPSNIGVVIPDLDSFSEVDIWDKGGAPTIVPLVTYNPAHDAASFPPYLTHARPRGTPHAVVSLLSFPSPLDSLRRGHVAYFAEETPSPPCHSPLVFTAPEVAFPMMAHDNDDAPWDRRADIWAMGCTMCQIAGGGIPFGHFSNLLHNIAALCGGAPADWTTYLASLSDKPKAYTPEASAALWAARVEHLQRGGRHSAEDAHALVKLLRRMLVVDPMERPSASALLQDPYFDLAPDDHGPLSG</sequence>
<dbReference type="InterPro" id="IPR050117">
    <property type="entry name" value="MAPK"/>
</dbReference>
<keyword evidence="2 4" id="KW-0547">Nucleotide-binding</keyword>
<evidence type="ECO:0000313" key="6">
    <source>
        <dbReference type="EMBL" id="KAJ7199166.1"/>
    </source>
</evidence>
<dbReference type="AlphaFoldDB" id="A0AAD6Y4P3"/>
<dbReference type="InterPro" id="IPR017441">
    <property type="entry name" value="Protein_kinase_ATP_BS"/>
</dbReference>
<evidence type="ECO:0000313" key="7">
    <source>
        <dbReference type="Proteomes" id="UP001219525"/>
    </source>
</evidence>
<keyword evidence="6" id="KW-0418">Kinase</keyword>
<keyword evidence="6" id="KW-0808">Transferase</keyword>
<feature type="binding site" evidence="4">
    <location>
        <position position="71"/>
    </location>
    <ligand>
        <name>ATP</name>
        <dbReference type="ChEBI" id="CHEBI:30616"/>
    </ligand>
</feature>
<dbReference type="Gene3D" id="1.10.510.10">
    <property type="entry name" value="Transferase(Phosphotransferase) domain 1"/>
    <property type="match status" value="1"/>
</dbReference>
<dbReference type="GO" id="GO:0005524">
    <property type="term" value="F:ATP binding"/>
    <property type="evidence" value="ECO:0007669"/>
    <property type="project" value="UniProtKB-UniRule"/>
</dbReference>
<keyword evidence="1" id="KW-0723">Serine/threonine-protein kinase</keyword>
<evidence type="ECO:0000256" key="1">
    <source>
        <dbReference type="ARBA" id="ARBA00022527"/>
    </source>
</evidence>
<keyword evidence="7" id="KW-1185">Reference proteome</keyword>
<dbReference type="Pfam" id="PF00069">
    <property type="entry name" value="Pkinase"/>
    <property type="match status" value="2"/>
</dbReference>
<reference evidence="6" key="1">
    <citation type="submission" date="2023-03" db="EMBL/GenBank/DDBJ databases">
        <title>Massive genome expansion in bonnet fungi (Mycena s.s.) driven by repeated elements and novel gene families across ecological guilds.</title>
        <authorList>
            <consortium name="Lawrence Berkeley National Laboratory"/>
            <person name="Harder C.B."/>
            <person name="Miyauchi S."/>
            <person name="Viragh M."/>
            <person name="Kuo A."/>
            <person name="Thoen E."/>
            <person name="Andreopoulos B."/>
            <person name="Lu D."/>
            <person name="Skrede I."/>
            <person name="Drula E."/>
            <person name="Henrissat B."/>
            <person name="Morin E."/>
            <person name="Kohler A."/>
            <person name="Barry K."/>
            <person name="LaButti K."/>
            <person name="Morin E."/>
            <person name="Salamov A."/>
            <person name="Lipzen A."/>
            <person name="Mereny Z."/>
            <person name="Hegedus B."/>
            <person name="Baldrian P."/>
            <person name="Stursova M."/>
            <person name="Weitz H."/>
            <person name="Taylor A."/>
            <person name="Grigoriev I.V."/>
            <person name="Nagy L.G."/>
            <person name="Martin F."/>
            <person name="Kauserud H."/>
        </authorList>
    </citation>
    <scope>NUCLEOTIDE SEQUENCE</scope>
    <source>
        <strain evidence="6">9144</strain>
    </source>
</reference>
<dbReference type="InterPro" id="IPR011009">
    <property type="entry name" value="Kinase-like_dom_sf"/>
</dbReference>
<dbReference type="SUPFAM" id="SSF56112">
    <property type="entry name" value="Protein kinase-like (PK-like)"/>
    <property type="match status" value="1"/>
</dbReference>
<evidence type="ECO:0000256" key="4">
    <source>
        <dbReference type="PROSITE-ProRule" id="PRU10141"/>
    </source>
</evidence>
<feature type="domain" description="Protein kinase" evidence="5">
    <location>
        <begin position="42"/>
        <end position="410"/>
    </location>
</feature>
<dbReference type="SMART" id="SM00220">
    <property type="entry name" value="S_TKc"/>
    <property type="match status" value="1"/>
</dbReference>
<dbReference type="Gene3D" id="3.30.200.20">
    <property type="entry name" value="Phosphorylase Kinase, domain 1"/>
    <property type="match status" value="1"/>
</dbReference>
<dbReference type="PROSITE" id="PS50011">
    <property type="entry name" value="PROTEIN_KINASE_DOM"/>
    <property type="match status" value="1"/>
</dbReference>
<proteinExistence type="predicted"/>